<evidence type="ECO:0000313" key="2">
    <source>
        <dbReference type="Proteomes" id="UP000504603"/>
    </source>
</evidence>
<name>A0A6J1DZK3_MOMCH</name>
<dbReference type="Gene3D" id="3.30.420.10">
    <property type="entry name" value="Ribonuclease H-like superfamily/Ribonuclease H"/>
    <property type="match status" value="1"/>
</dbReference>
<accession>A0A6J1DZK3</accession>
<dbReference type="RefSeq" id="XP_022158489.1">
    <property type="nucleotide sequence ID" value="XM_022302797.1"/>
</dbReference>
<organism evidence="2 3">
    <name type="scientific">Momordica charantia</name>
    <name type="common">Bitter gourd</name>
    <name type="synonym">Balsam pear</name>
    <dbReference type="NCBI Taxonomy" id="3673"/>
    <lineage>
        <taxon>Eukaryota</taxon>
        <taxon>Viridiplantae</taxon>
        <taxon>Streptophyta</taxon>
        <taxon>Embryophyta</taxon>
        <taxon>Tracheophyta</taxon>
        <taxon>Spermatophyta</taxon>
        <taxon>Magnoliopsida</taxon>
        <taxon>eudicotyledons</taxon>
        <taxon>Gunneridae</taxon>
        <taxon>Pentapetalae</taxon>
        <taxon>rosids</taxon>
        <taxon>fabids</taxon>
        <taxon>Cucurbitales</taxon>
        <taxon>Cucurbitaceae</taxon>
        <taxon>Momordiceae</taxon>
        <taxon>Momordica</taxon>
    </lineage>
</organism>
<dbReference type="InterPro" id="IPR053151">
    <property type="entry name" value="RNase_H-like"/>
</dbReference>
<dbReference type="CDD" id="cd06222">
    <property type="entry name" value="RNase_H_like"/>
    <property type="match status" value="1"/>
</dbReference>
<sequence length="231" mass="26126">MQNLSTSELRLTGITCWALWNDRDALINKKKIPEALIKVEWILKYAEEVRMKYHNGMKRRIPRVNEWRPPLGGVVKMNTDAAVSEEGSGVGVLLREGNAEIVGAMVDFHMVKTPLLAKILAIREGLSLATRLGVHRVVVETDSLEALNLIGDKSPWKGEAVSWVEDIRAFARDFQEICFQHVFRESNAVAYHLGRETISLRCGFLWRLDFPIWLGRLAEAGKQNSVALMAF</sequence>
<dbReference type="KEGG" id="mcha:111024968"/>
<dbReference type="PANTHER" id="PTHR47723">
    <property type="entry name" value="OS05G0353850 PROTEIN"/>
    <property type="match status" value="1"/>
</dbReference>
<dbReference type="InterPro" id="IPR036397">
    <property type="entry name" value="RNaseH_sf"/>
</dbReference>
<proteinExistence type="predicted"/>
<reference evidence="3" key="1">
    <citation type="submission" date="2025-08" db="UniProtKB">
        <authorList>
            <consortium name="RefSeq"/>
        </authorList>
    </citation>
    <scope>IDENTIFICATION</scope>
    <source>
        <strain evidence="3">OHB3-1</strain>
    </source>
</reference>
<dbReference type="InterPro" id="IPR012337">
    <property type="entry name" value="RNaseH-like_sf"/>
</dbReference>
<dbReference type="AlphaFoldDB" id="A0A6J1DZK3"/>
<evidence type="ECO:0000313" key="3">
    <source>
        <dbReference type="RefSeq" id="XP_022158489.1"/>
    </source>
</evidence>
<dbReference type="GO" id="GO:0004523">
    <property type="term" value="F:RNA-DNA hybrid ribonuclease activity"/>
    <property type="evidence" value="ECO:0007669"/>
    <property type="project" value="InterPro"/>
</dbReference>
<keyword evidence="2" id="KW-1185">Reference proteome</keyword>
<dbReference type="InterPro" id="IPR002156">
    <property type="entry name" value="RNaseH_domain"/>
</dbReference>
<dbReference type="Proteomes" id="UP000504603">
    <property type="component" value="Unplaced"/>
</dbReference>
<gene>
    <name evidence="3" type="primary">LOC111024968</name>
</gene>
<dbReference type="InterPro" id="IPR044730">
    <property type="entry name" value="RNase_H-like_dom_plant"/>
</dbReference>
<dbReference type="Pfam" id="PF13456">
    <property type="entry name" value="RVT_3"/>
    <property type="match status" value="1"/>
</dbReference>
<dbReference type="OrthoDB" id="999038at2759"/>
<feature type="domain" description="RNase H type-1" evidence="1">
    <location>
        <begin position="78"/>
        <end position="194"/>
    </location>
</feature>
<protein>
    <submittedName>
        <fullName evidence="3">Uncharacterized protein LOC111024968</fullName>
    </submittedName>
</protein>
<dbReference type="GO" id="GO:0003676">
    <property type="term" value="F:nucleic acid binding"/>
    <property type="evidence" value="ECO:0007669"/>
    <property type="project" value="InterPro"/>
</dbReference>
<dbReference type="SUPFAM" id="SSF53098">
    <property type="entry name" value="Ribonuclease H-like"/>
    <property type="match status" value="1"/>
</dbReference>
<dbReference type="PANTHER" id="PTHR47723:SF21">
    <property type="entry name" value="POLYNUCLEOTIDYL TRANSFERASE, RIBONUCLEASE H-LIKE SUPERFAMILY PROTEIN"/>
    <property type="match status" value="1"/>
</dbReference>
<dbReference type="GeneID" id="111024968"/>
<evidence type="ECO:0000259" key="1">
    <source>
        <dbReference type="Pfam" id="PF13456"/>
    </source>
</evidence>